<name>A0ABP9X4W7_9CHLR</name>
<reference evidence="1 2" key="1">
    <citation type="submission" date="2024-02" db="EMBL/GenBank/DDBJ databases">
        <title>Herpetosiphon gulosus NBRC 112829.</title>
        <authorList>
            <person name="Ichikawa N."/>
            <person name="Katano-Makiyama Y."/>
            <person name="Hidaka K."/>
        </authorList>
    </citation>
    <scope>NUCLEOTIDE SEQUENCE [LARGE SCALE GENOMIC DNA]</scope>
    <source>
        <strain evidence="1 2">NBRC 112829</strain>
    </source>
</reference>
<dbReference type="Proteomes" id="UP001428290">
    <property type="component" value="Unassembled WGS sequence"/>
</dbReference>
<comment type="caution">
    <text evidence="1">The sequence shown here is derived from an EMBL/GenBank/DDBJ whole genome shotgun (WGS) entry which is preliminary data.</text>
</comment>
<protein>
    <recommendedName>
        <fullName evidence="3">DZANK-type domain-containing protein</fullName>
    </recommendedName>
</protein>
<dbReference type="EMBL" id="BAABRU010000013">
    <property type="protein sequence ID" value="GAA5529903.1"/>
    <property type="molecule type" value="Genomic_DNA"/>
</dbReference>
<dbReference type="InterPro" id="IPR011990">
    <property type="entry name" value="TPR-like_helical_dom_sf"/>
</dbReference>
<sequence>MSSVHETHLLAEGITAAKAGQRAAARDFLTQVIALNARNELAWLWMSAIVDTPEQRRDCLVRVLLINPSNEAAQRGIAALEVQNKPAPPIHEPTPIVAIAAASSNLIQCPFCQSNTDSSKLDCQVCGENIILTCPSCDSTINLWETTRCPCGEGLRHYIFFPDGIDHEGLGQRYALMERWEPAARQWDRALKDGSHVVMLHRKLAQAYDKIGRNQEAEFHRQVAQS</sequence>
<organism evidence="1 2">
    <name type="scientific">Herpetosiphon gulosus</name>
    <dbReference type="NCBI Taxonomy" id="1973496"/>
    <lineage>
        <taxon>Bacteria</taxon>
        <taxon>Bacillati</taxon>
        <taxon>Chloroflexota</taxon>
        <taxon>Chloroflexia</taxon>
        <taxon>Herpetosiphonales</taxon>
        <taxon>Herpetosiphonaceae</taxon>
        <taxon>Herpetosiphon</taxon>
    </lineage>
</organism>
<accession>A0ABP9X4W7</accession>
<evidence type="ECO:0000313" key="2">
    <source>
        <dbReference type="Proteomes" id="UP001428290"/>
    </source>
</evidence>
<dbReference type="RefSeq" id="WP_345723493.1">
    <property type="nucleotide sequence ID" value="NZ_BAABRU010000013.1"/>
</dbReference>
<gene>
    <name evidence="1" type="ORF">Hgul01_03717</name>
</gene>
<dbReference type="SUPFAM" id="SSF48452">
    <property type="entry name" value="TPR-like"/>
    <property type="match status" value="1"/>
</dbReference>
<evidence type="ECO:0000313" key="1">
    <source>
        <dbReference type="EMBL" id="GAA5529903.1"/>
    </source>
</evidence>
<evidence type="ECO:0008006" key="3">
    <source>
        <dbReference type="Google" id="ProtNLM"/>
    </source>
</evidence>
<keyword evidence="2" id="KW-1185">Reference proteome</keyword>
<proteinExistence type="predicted"/>
<dbReference type="Gene3D" id="1.25.40.10">
    <property type="entry name" value="Tetratricopeptide repeat domain"/>
    <property type="match status" value="1"/>
</dbReference>